<keyword evidence="9 12" id="KW-0808">Transferase</keyword>
<dbReference type="GO" id="GO:0042802">
    <property type="term" value="F:identical protein binding"/>
    <property type="evidence" value="ECO:0007669"/>
    <property type="project" value="TreeGrafter"/>
</dbReference>
<evidence type="ECO:0000256" key="8">
    <source>
        <dbReference type="ARBA" id="ARBA00022605"/>
    </source>
</evidence>
<dbReference type="UniPathway" id="UPA00068">
    <property type="reaction ID" value="UER00109"/>
</dbReference>
<dbReference type="PROSITE" id="PS00600">
    <property type="entry name" value="AA_TRANSFER_CLASS_3"/>
    <property type="match status" value="1"/>
</dbReference>
<sequence length="469" mass="51327">MTDNLFILFSLSKQDFAHSDQFALPRLKMLRVLNKSLTAPKARLFSTARTAWQVTNPDPKPESESVKFITETSKYSVTTYSRPDVVFEKGQGALLWDIEGRQYIDFTAGIAVTALGHSHPEVARIMYDQALTLIHSSNLYHNLWTGELSRQLVETTKKSGGMHNASRVFLANSGTEANEAALKFARKHGKTISDDKTEFITFESSFHGRSMGALSVTPNPKYQSPFAPLIPGIHVAKPNIESVKALISDKTCGVIIEPIQGEGGVRPIPAEFLVELKALTKKHGAVLIYDEIQCGLGRSGNLWAHGKLPKEAHPDILTMAKALGNGFPIGATMITEDVESALKVGDHGTTYGGNPLGARIGSYVLSQVSNEKFLEEVNAKSKVFKEKLNALKEQFPEQIVEVRGEGLLLGIQLKDDPTPVVQAARERGLLIITAGGNTIRFVPALNIENKLIEQGLDILQESLSSVFKK</sequence>
<dbReference type="CDD" id="cd00610">
    <property type="entry name" value="OAT_like"/>
    <property type="match status" value="1"/>
</dbReference>
<proteinExistence type="inferred from homology"/>
<evidence type="ECO:0000313" key="13">
    <source>
        <dbReference type="Proteomes" id="UP000038830"/>
    </source>
</evidence>
<evidence type="ECO:0000256" key="10">
    <source>
        <dbReference type="ARBA" id="ARBA00022898"/>
    </source>
</evidence>
<evidence type="ECO:0000256" key="5">
    <source>
        <dbReference type="ARBA" id="ARBA00012919"/>
    </source>
</evidence>
<dbReference type="PIRSF" id="PIRSF000521">
    <property type="entry name" value="Transaminase_4ab_Lys_Orn"/>
    <property type="match status" value="1"/>
</dbReference>
<dbReference type="EC" id="2.6.1.11" evidence="5"/>
<dbReference type="InterPro" id="IPR015422">
    <property type="entry name" value="PyrdxlP-dep_Trfase_small"/>
</dbReference>
<dbReference type="InterPro" id="IPR015421">
    <property type="entry name" value="PyrdxlP-dep_Trfase_major"/>
</dbReference>
<dbReference type="AlphaFoldDB" id="A0A0H5C1E5"/>
<dbReference type="NCBIfam" id="NF002325">
    <property type="entry name" value="PRK01278.1"/>
    <property type="match status" value="1"/>
</dbReference>
<dbReference type="NCBIfam" id="TIGR00707">
    <property type="entry name" value="argD"/>
    <property type="match status" value="1"/>
</dbReference>
<evidence type="ECO:0000256" key="6">
    <source>
        <dbReference type="ARBA" id="ARBA00021753"/>
    </source>
</evidence>
<dbReference type="InterPro" id="IPR005814">
    <property type="entry name" value="Aminotrans_3"/>
</dbReference>
<dbReference type="EMBL" id="CDQK01000002">
    <property type="protein sequence ID" value="CEP21603.1"/>
    <property type="molecule type" value="Genomic_DNA"/>
</dbReference>
<keyword evidence="10 11" id="KW-0663">Pyridoxal phosphate</keyword>
<comment type="similarity">
    <text evidence="4 11">Belongs to the class-III pyridoxal-phosphate-dependent aminotransferase family.</text>
</comment>
<comment type="pathway">
    <text evidence="3">Amino-acid biosynthesis; L-arginine biosynthesis; N(2)-acetyl-L-ornithine from L-glutamate: step 4/4.</text>
</comment>
<keyword evidence="8" id="KW-0028">Amino-acid biosynthesis</keyword>
<dbReference type="HAMAP" id="MF_01107">
    <property type="entry name" value="ArgD_aminotrans_3"/>
    <property type="match status" value="1"/>
</dbReference>
<dbReference type="InterPro" id="IPR049704">
    <property type="entry name" value="Aminotrans_3_PPA_site"/>
</dbReference>
<evidence type="ECO:0000256" key="3">
    <source>
        <dbReference type="ARBA" id="ARBA00005024"/>
    </source>
</evidence>
<comment type="cofactor">
    <cofactor evidence="1">
        <name>pyridoxal 5'-phosphate</name>
        <dbReference type="ChEBI" id="CHEBI:597326"/>
    </cofactor>
</comment>
<dbReference type="InterPro" id="IPR004636">
    <property type="entry name" value="AcOrn/SuccOrn_fam"/>
</dbReference>
<evidence type="ECO:0000256" key="11">
    <source>
        <dbReference type="RuleBase" id="RU003560"/>
    </source>
</evidence>
<dbReference type="InterPro" id="IPR050103">
    <property type="entry name" value="Class-III_PLP-dep_AT"/>
</dbReference>
<dbReference type="SUPFAM" id="SSF53383">
    <property type="entry name" value="PLP-dependent transferases"/>
    <property type="match status" value="1"/>
</dbReference>
<dbReference type="Pfam" id="PF00202">
    <property type="entry name" value="Aminotran_3"/>
    <property type="match status" value="1"/>
</dbReference>
<evidence type="ECO:0000256" key="7">
    <source>
        <dbReference type="ARBA" id="ARBA00022576"/>
    </source>
</evidence>
<dbReference type="FunFam" id="3.40.640.10:FF:000004">
    <property type="entry name" value="Acetylornithine aminotransferase"/>
    <property type="match status" value="1"/>
</dbReference>
<dbReference type="Gene3D" id="3.40.640.10">
    <property type="entry name" value="Type I PLP-dependent aspartate aminotransferase-like (Major domain)"/>
    <property type="match status" value="1"/>
</dbReference>
<name>A0A0H5C1E5_CYBJN</name>
<dbReference type="Gene3D" id="3.90.1150.10">
    <property type="entry name" value="Aspartate Aminotransferase, domain 1"/>
    <property type="match status" value="1"/>
</dbReference>
<dbReference type="PANTHER" id="PTHR11986:SF79">
    <property type="entry name" value="ACETYLORNITHINE AMINOTRANSFERASE, MITOCHONDRIAL"/>
    <property type="match status" value="1"/>
</dbReference>
<organism evidence="12 13">
    <name type="scientific">Cyberlindnera jadinii (strain ATCC 18201 / CBS 1600 / BCRC 20928 / JCM 3617 / NBRC 0987 / NRRL Y-1542)</name>
    <name type="common">Torula yeast</name>
    <name type="synonym">Candida utilis</name>
    <dbReference type="NCBI Taxonomy" id="983966"/>
    <lineage>
        <taxon>Eukaryota</taxon>
        <taxon>Fungi</taxon>
        <taxon>Dikarya</taxon>
        <taxon>Ascomycota</taxon>
        <taxon>Saccharomycotina</taxon>
        <taxon>Saccharomycetes</taxon>
        <taxon>Phaffomycetales</taxon>
        <taxon>Phaffomycetaceae</taxon>
        <taxon>Cyberlindnera</taxon>
    </lineage>
</organism>
<protein>
    <recommendedName>
        <fullName evidence="6">Acetylornithine aminotransferase, mitochondrial</fullName>
        <ecNumber evidence="5">2.6.1.11</ecNumber>
    </recommendedName>
</protein>
<evidence type="ECO:0000256" key="9">
    <source>
        <dbReference type="ARBA" id="ARBA00022679"/>
    </source>
</evidence>
<evidence type="ECO:0000256" key="4">
    <source>
        <dbReference type="ARBA" id="ARBA00008954"/>
    </source>
</evidence>
<reference evidence="13" key="1">
    <citation type="journal article" date="2015" name="J. Biotechnol.">
        <title>The structure of the Cyberlindnera jadinii genome and its relation to Candida utilis analyzed by the occurrence of single nucleotide polymorphisms.</title>
        <authorList>
            <person name="Rupp O."/>
            <person name="Brinkrolf K."/>
            <person name="Buerth C."/>
            <person name="Kunigo M."/>
            <person name="Schneider J."/>
            <person name="Jaenicke S."/>
            <person name="Goesmann A."/>
            <person name="Puehler A."/>
            <person name="Jaeger K.-E."/>
            <person name="Ernst J.F."/>
        </authorList>
    </citation>
    <scope>NUCLEOTIDE SEQUENCE [LARGE SCALE GENOMIC DNA]</scope>
    <source>
        <strain evidence="13">ATCC 18201 / CBS 1600 / BCRC 20928 / JCM 3617 / NBRC 0987 / NRRL Y-1542</strain>
    </source>
</reference>
<accession>A0A0H5C1E5</accession>
<evidence type="ECO:0000256" key="1">
    <source>
        <dbReference type="ARBA" id="ARBA00001933"/>
    </source>
</evidence>
<evidence type="ECO:0000256" key="2">
    <source>
        <dbReference type="ARBA" id="ARBA00004173"/>
    </source>
</evidence>
<dbReference type="GO" id="GO:0030170">
    <property type="term" value="F:pyridoxal phosphate binding"/>
    <property type="evidence" value="ECO:0007669"/>
    <property type="project" value="InterPro"/>
</dbReference>
<dbReference type="GO" id="GO:0006526">
    <property type="term" value="P:L-arginine biosynthetic process"/>
    <property type="evidence" value="ECO:0007669"/>
    <property type="project" value="UniProtKB-UniPathway"/>
</dbReference>
<dbReference type="GO" id="GO:0003992">
    <property type="term" value="F:N2-acetyl-L-ornithine:2-oxoglutarate 5-aminotransferase activity"/>
    <property type="evidence" value="ECO:0007669"/>
    <property type="project" value="UniProtKB-EC"/>
</dbReference>
<dbReference type="Proteomes" id="UP000038830">
    <property type="component" value="Unassembled WGS sequence"/>
</dbReference>
<dbReference type="GO" id="GO:0005759">
    <property type="term" value="C:mitochondrial matrix"/>
    <property type="evidence" value="ECO:0007669"/>
    <property type="project" value="TreeGrafter"/>
</dbReference>
<gene>
    <name evidence="12" type="primary">ARG8</name>
    <name evidence="12" type="ORF">BN1211_1733</name>
</gene>
<evidence type="ECO:0000313" key="12">
    <source>
        <dbReference type="EMBL" id="CEP21603.1"/>
    </source>
</evidence>
<dbReference type="PANTHER" id="PTHR11986">
    <property type="entry name" value="AMINOTRANSFERASE CLASS III"/>
    <property type="match status" value="1"/>
</dbReference>
<keyword evidence="7 12" id="KW-0032">Aminotransferase</keyword>
<dbReference type="InterPro" id="IPR015424">
    <property type="entry name" value="PyrdxlP-dep_Trfase"/>
</dbReference>
<comment type="subcellular location">
    <subcellularLocation>
        <location evidence="2">Mitochondrion</location>
    </subcellularLocation>
</comment>